<dbReference type="SUPFAM" id="SSF81383">
    <property type="entry name" value="F-box domain"/>
    <property type="match status" value="1"/>
</dbReference>
<feature type="domain" description="F-box" evidence="2">
    <location>
        <begin position="35"/>
        <end position="84"/>
    </location>
</feature>
<dbReference type="PANTHER" id="PTHR38926">
    <property type="entry name" value="F-BOX DOMAIN CONTAINING PROTEIN, EXPRESSED"/>
    <property type="match status" value="1"/>
</dbReference>
<accession>A0A5J9THA9</accession>
<evidence type="ECO:0000313" key="4">
    <source>
        <dbReference type="Proteomes" id="UP000324897"/>
    </source>
</evidence>
<evidence type="ECO:0000259" key="2">
    <source>
        <dbReference type="PROSITE" id="PS50181"/>
    </source>
</evidence>
<protein>
    <recommendedName>
        <fullName evidence="2">F-box domain-containing protein</fullName>
    </recommendedName>
</protein>
<comment type="caution">
    <text evidence="3">The sequence shown here is derived from an EMBL/GenBank/DDBJ whole genome shotgun (WGS) entry which is preliminary data.</text>
</comment>
<dbReference type="Gene3D" id="1.20.1280.50">
    <property type="match status" value="1"/>
</dbReference>
<dbReference type="PROSITE" id="PS50181">
    <property type="entry name" value="FBOX"/>
    <property type="match status" value="1"/>
</dbReference>
<dbReference type="OrthoDB" id="635824at2759"/>
<dbReference type="SMART" id="SM00367">
    <property type="entry name" value="LRR_CC"/>
    <property type="match status" value="4"/>
</dbReference>
<dbReference type="AlphaFoldDB" id="A0A5J9THA9"/>
<dbReference type="Pfam" id="PF12937">
    <property type="entry name" value="F-box-like"/>
    <property type="match status" value="1"/>
</dbReference>
<dbReference type="EMBL" id="RWGY01000039">
    <property type="protein sequence ID" value="TVU10749.1"/>
    <property type="molecule type" value="Genomic_DNA"/>
</dbReference>
<evidence type="ECO:0000256" key="1">
    <source>
        <dbReference type="SAM" id="MobiDB-lite"/>
    </source>
</evidence>
<sequence>MPSASASPPPGTSRRHKKKRARPLSLKAFHALPPARNWADLPLDPLLYVLRKVGHVELLLGGAAGVCRSWRRAVTDEPSLWRHIHMRGYARLSFRRDVDLHELARIAIQRSAGLCEAFWSECAGNDDFLVYLADQAPMLESLRLISCYDISKEGFVASIKKFHLLQELELSLCSDFTDQEAFEAIAKSCPQLKHLLHIERRRFYESDLNWDGKATAIAGMHGLRTIELHGGRLTNQGLRTIINSCHHLEMLIIHDCSNVTVDNTLLAECARINTVSFRGDEYDYYEISATTVSSFCYSCAIRLYTDYEYLGDGFFIEDRYDYYAWSNYILTECM</sequence>
<dbReference type="PANTHER" id="PTHR38926:SF2">
    <property type="entry name" value="F-BOX_LRR-REPEAT PROTEIN 21-RELATED"/>
    <property type="match status" value="1"/>
</dbReference>
<dbReference type="InterPro" id="IPR032675">
    <property type="entry name" value="LRR_dom_sf"/>
</dbReference>
<proteinExistence type="predicted"/>
<dbReference type="InterPro" id="IPR036047">
    <property type="entry name" value="F-box-like_dom_sf"/>
</dbReference>
<keyword evidence="4" id="KW-1185">Reference proteome</keyword>
<name>A0A5J9THA9_9POAL</name>
<feature type="non-terminal residue" evidence="3">
    <location>
        <position position="1"/>
    </location>
</feature>
<dbReference type="Proteomes" id="UP000324897">
    <property type="component" value="Chromosome 3"/>
</dbReference>
<feature type="region of interest" description="Disordered" evidence="1">
    <location>
        <begin position="1"/>
        <end position="22"/>
    </location>
</feature>
<reference evidence="3 4" key="1">
    <citation type="journal article" date="2019" name="Sci. Rep.">
        <title>A high-quality genome of Eragrostis curvula grass provides insights into Poaceae evolution and supports new strategies to enhance forage quality.</title>
        <authorList>
            <person name="Carballo J."/>
            <person name="Santos B.A.C.M."/>
            <person name="Zappacosta D."/>
            <person name="Garbus I."/>
            <person name="Selva J.P."/>
            <person name="Gallo C.A."/>
            <person name="Diaz A."/>
            <person name="Albertini E."/>
            <person name="Caccamo M."/>
            <person name="Echenique V."/>
        </authorList>
    </citation>
    <scope>NUCLEOTIDE SEQUENCE [LARGE SCALE GENOMIC DNA]</scope>
    <source>
        <strain evidence="4">cv. Victoria</strain>
        <tissue evidence="3">Leaf</tissue>
    </source>
</reference>
<dbReference type="Gramene" id="TVU10749">
    <property type="protein sequence ID" value="TVU10749"/>
    <property type="gene ID" value="EJB05_44295"/>
</dbReference>
<gene>
    <name evidence="3" type="ORF">EJB05_44295</name>
</gene>
<dbReference type="InterPro" id="IPR001810">
    <property type="entry name" value="F-box_dom"/>
</dbReference>
<feature type="compositionally biased region" description="Basic residues" evidence="1">
    <location>
        <begin position="13"/>
        <end position="22"/>
    </location>
</feature>
<organism evidence="3 4">
    <name type="scientific">Eragrostis curvula</name>
    <name type="common">weeping love grass</name>
    <dbReference type="NCBI Taxonomy" id="38414"/>
    <lineage>
        <taxon>Eukaryota</taxon>
        <taxon>Viridiplantae</taxon>
        <taxon>Streptophyta</taxon>
        <taxon>Embryophyta</taxon>
        <taxon>Tracheophyta</taxon>
        <taxon>Spermatophyta</taxon>
        <taxon>Magnoliopsida</taxon>
        <taxon>Liliopsida</taxon>
        <taxon>Poales</taxon>
        <taxon>Poaceae</taxon>
        <taxon>PACMAD clade</taxon>
        <taxon>Chloridoideae</taxon>
        <taxon>Eragrostideae</taxon>
        <taxon>Eragrostidinae</taxon>
        <taxon>Eragrostis</taxon>
    </lineage>
</organism>
<dbReference type="InterPro" id="IPR006553">
    <property type="entry name" value="Leu-rich_rpt_Cys-con_subtyp"/>
</dbReference>
<dbReference type="SUPFAM" id="SSF52047">
    <property type="entry name" value="RNI-like"/>
    <property type="match status" value="1"/>
</dbReference>
<evidence type="ECO:0000313" key="3">
    <source>
        <dbReference type="EMBL" id="TVU10749.1"/>
    </source>
</evidence>
<dbReference type="Gene3D" id="3.80.10.10">
    <property type="entry name" value="Ribonuclease Inhibitor"/>
    <property type="match status" value="1"/>
</dbReference>